<feature type="domain" description="Transposase IS204/IS1001/IS1096/IS1165 DDE" evidence="1">
    <location>
        <begin position="18"/>
        <end position="283"/>
    </location>
</feature>
<dbReference type="InterPro" id="IPR002560">
    <property type="entry name" value="Transposase_DDE"/>
</dbReference>
<organism evidence="2 3">
    <name type="scientific">Phocaeicola plebeius</name>
    <dbReference type="NCBI Taxonomy" id="310297"/>
    <lineage>
        <taxon>Bacteria</taxon>
        <taxon>Pseudomonadati</taxon>
        <taxon>Bacteroidota</taxon>
        <taxon>Bacteroidia</taxon>
        <taxon>Bacteroidales</taxon>
        <taxon>Bacteroidaceae</taxon>
        <taxon>Phocaeicola</taxon>
    </lineage>
</organism>
<dbReference type="RefSeq" id="WP_118212208.1">
    <property type="nucleotide sequence ID" value="NZ_QRHQ01000049.1"/>
</dbReference>
<dbReference type="InterPro" id="IPR047951">
    <property type="entry name" value="Transpos_ISL3"/>
</dbReference>
<dbReference type="Pfam" id="PF01610">
    <property type="entry name" value="DDE_Tnp_ISL3"/>
    <property type="match status" value="1"/>
</dbReference>
<evidence type="ECO:0000313" key="3">
    <source>
        <dbReference type="Proteomes" id="UP000283485"/>
    </source>
</evidence>
<sequence>MEHASEYLIFPENMGSHLSIDETCLSSGEVYTFLTNKDGHGGPGTIVAVVHGTKAENVITVIETISRKKRLRVEEITLDLSSSMMLIARTVFPRARITNDRFHVQKIYYEAVDDLRISLRWMVRDLENEEMRKCREEDIRYIPFRHANGDTRKQLLARAKFILTKHESKWTPSQRWRADIIFEFYPELKEAYGLAMELTDIFNTKCVKDVARTKLAKWFNKVEQLSGDAFRTVIDTFTNHYETILNYFVNRQTNAGAESFNAKVKAFRSQFRGVADIPFFLFRLTKLCA</sequence>
<comment type="caution">
    <text evidence="2">The sequence shown here is derived from an EMBL/GenBank/DDBJ whole genome shotgun (WGS) entry which is preliminary data.</text>
</comment>
<accession>A0A414QY20</accession>
<protein>
    <submittedName>
        <fullName evidence="2">DDE transposase</fullName>
    </submittedName>
</protein>
<gene>
    <name evidence="2" type="ORF">DW653_15580</name>
</gene>
<dbReference type="AlphaFoldDB" id="A0A414QY20"/>
<evidence type="ECO:0000313" key="2">
    <source>
        <dbReference type="EMBL" id="RHF85685.1"/>
    </source>
</evidence>
<dbReference type="Proteomes" id="UP000283485">
    <property type="component" value="Unassembled WGS sequence"/>
</dbReference>
<reference evidence="2 3" key="1">
    <citation type="submission" date="2018-08" db="EMBL/GenBank/DDBJ databases">
        <title>A genome reference for cultivated species of the human gut microbiota.</title>
        <authorList>
            <person name="Zou Y."/>
            <person name="Xue W."/>
            <person name="Luo G."/>
        </authorList>
    </citation>
    <scope>NUCLEOTIDE SEQUENCE [LARGE SCALE GENOMIC DNA]</scope>
    <source>
        <strain evidence="2 3">AM23-23</strain>
    </source>
</reference>
<dbReference type="PANTHER" id="PTHR33498">
    <property type="entry name" value="TRANSPOSASE FOR INSERTION SEQUENCE ELEMENT IS1557"/>
    <property type="match status" value="1"/>
</dbReference>
<dbReference type="EMBL" id="QRHQ01000049">
    <property type="protein sequence ID" value="RHF85685.1"/>
    <property type="molecule type" value="Genomic_DNA"/>
</dbReference>
<proteinExistence type="predicted"/>
<name>A0A414QY20_9BACT</name>
<dbReference type="PANTHER" id="PTHR33498:SF1">
    <property type="entry name" value="TRANSPOSASE FOR INSERTION SEQUENCE ELEMENT IS1557"/>
    <property type="match status" value="1"/>
</dbReference>
<evidence type="ECO:0000259" key="1">
    <source>
        <dbReference type="Pfam" id="PF01610"/>
    </source>
</evidence>